<dbReference type="RefSeq" id="WP_150968748.1">
    <property type="nucleotide sequence ID" value="NZ_VZDO01000003.1"/>
</dbReference>
<evidence type="ECO:0000256" key="1">
    <source>
        <dbReference type="SAM" id="Phobius"/>
    </source>
</evidence>
<keyword evidence="1" id="KW-0472">Membrane</keyword>
<dbReference type="AlphaFoldDB" id="A0A7V7PRS1"/>
<keyword evidence="1" id="KW-1133">Transmembrane helix</keyword>
<dbReference type="Proteomes" id="UP000432089">
    <property type="component" value="Unassembled WGS sequence"/>
</dbReference>
<organism evidence="2 3">
    <name type="scientific">Plantimonas leprariae</name>
    <dbReference type="NCBI Taxonomy" id="2615207"/>
    <lineage>
        <taxon>Bacteria</taxon>
        <taxon>Pseudomonadati</taxon>
        <taxon>Pseudomonadota</taxon>
        <taxon>Alphaproteobacteria</taxon>
        <taxon>Hyphomicrobiales</taxon>
        <taxon>Aurantimonadaceae</taxon>
        <taxon>Plantimonas</taxon>
    </lineage>
</organism>
<name>A0A7V7PRS1_9HYPH</name>
<evidence type="ECO:0000313" key="3">
    <source>
        <dbReference type="Proteomes" id="UP000432089"/>
    </source>
</evidence>
<proteinExistence type="predicted"/>
<keyword evidence="1" id="KW-0812">Transmembrane</keyword>
<comment type="caution">
    <text evidence="2">The sequence shown here is derived from an EMBL/GenBank/DDBJ whole genome shotgun (WGS) entry which is preliminary data.</text>
</comment>
<gene>
    <name evidence="2" type="ORF">F6X38_06325</name>
</gene>
<feature type="transmembrane region" description="Helical" evidence="1">
    <location>
        <begin position="12"/>
        <end position="30"/>
    </location>
</feature>
<dbReference type="EMBL" id="VZDO01000003">
    <property type="protein sequence ID" value="KAB0681493.1"/>
    <property type="molecule type" value="Genomic_DNA"/>
</dbReference>
<keyword evidence="3" id="KW-1185">Reference proteome</keyword>
<accession>A0A7V7PRS1</accession>
<protein>
    <submittedName>
        <fullName evidence="2">Uncharacterized protein</fullName>
    </submittedName>
</protein>
<reference evidence="2 3" key="1">
    <citation type="submission" date="2019-09" db="EMBL/GenBank/DDBJ databases">
        <title>YIM 132180 draft genome.</title>
        <authorList>
            <person name="Zhang K."/>
        </authorList>
    </citation>
    <scope>NUCLEOTIDE SEQUENCE [LARGE SCALE GENOMIC DNA]</scope>
    <source>
        <strain evidence="2 3">YIM 132180</strain>
    </source>
</reference>
<sequence length="77" mass="8530">MPFLHHVQHSLAPAALAAAGIAWSVLVQPLRAKRRLPTLREENLSDWLLADIGCRDGRDTGARREARRCALPPRAVL</sequence>
<evidence type="ECO:0000313" key="2">
    <source>
        <dbReference type="EMBL" id="KAB0681493.1"/>
    </source>
</evidence>